<organism evidence="1 2">
    <name type="scientific">Fusarium albosuccineum</name>
    <dbReference type="NCBI Taxonomy" id="1237068"/>
    <lineage>
        <taxon>Eukaryota</taxon>
        <taxon>Fungi</taxon>
        <taxon>Dikarya</taxon>
        <taxon>Ascomycota</taxon>
        <taxon>Pezizomycotina</taxon>
        <taxon>Sordariomycetes</taxon>
        <taxon>Hypocreomycetidae</taxon>
        <taxon>Hypocreales</taxon>
        <taxon>Nectriaceae</taxon>
        <taxon>Fusarium</taxon>
        <taxon>Fusarium decemcellulare species complex</taxon>
    </lineage>
</organism>
<proteinExistence type="predicted"/>
<sequence length="214" mass="23611">MSVDHVPILEITSLLKASRPPWNRVNAYHLQHLPMSPLIRSPLPLETTSIKIMALKTLLTTATYANLGMTTSKKSFILSLSKISAMPMSAVLAFHHPSPHGHPYTHSVIHPVYNGYGILPPELLPLKLLPNVRKCFTSRGIATIKLDLRKQCRRNHLGAHCPPIKPGREQFTLVMSTAIEMLIATRVFKLQIISTIAFSSSVASIGRGLDAIQS</sequence>
<gene>
    <name evidence="1" type="ORF">FALBO_3994</name>
</gene>
<comment type="caution">
    <text evidence="1">The sequence shown here is derived from an EMBL/GenBank/DDBJ whole genome shotgun (WGS) entry which is preliminary data.</text>
</comment>
<dbReference type="EMBL" id="JAADYS010000516">
    <property type="protein sequence ID" value="KAF4469123.1"/>
    <property type="molecule type" value="Genomic_DNA"/>
</dbReference>
<evidence type="ECO:0000313" key="2">
    <source>
        <dbReference type="Proteomes" id="UP000554235"/>
    </source>
</evidence>
<dbReference type="AlphaFoldDB" id="A0A8H4LK59"/>
<dbReference type="Proteomes" id="UP000554235">
    <property type="component" value="Unassembled WGS sequence"/>
</dbReference>
<reference evidence="1 2" key="1">
    <citation type="submission" date="2020-01" db="EMBL/GenBank/DDBJ databases">
        <title>Identification and distribution of gene clusters putatively required for synthesis of sphingolipid metabolism inhibitors in phylogenetically diverse species of the filamentous fungus Fusarium.</title>
        <authorList>
            <person name="Kim H.-S."/>
            <person name="Busman M."/>
            <person name="Brown D.W."/>
            <person name="Divon H."/>
            <person name="Uhlig S."/>
            <person name="Proctor R.H."/>
        </authorList>
    </citation>
    <scope>NUCLEOTIDE SEQUENCE [LARGE SCALE GENOMIC DNA]</scope>
    <source>
        <strain evidence="1 2">NRRL 20459</strain>
    </source>
</reference>
<keyword evidence="2" id="KW-1185">Reference proteome</keyword>
<protein>
    <submittedName>
        <fullName evidence="1">Uncharacterized protein</fullName>
    </submittedName>
</protein>
<name>A0A8H4LK59_9HYPO</name>
<dbReference type="OrthoDB" id="5116297at2759"/>
<evidence type="ECO:0000313" key="1">
    <source>
        <dbReference type="EMBL" id="KAF4469123.1"/>
    </source>
</evidence>
<accession>A0A8H4LK59</accession>